<gene>
    <name evidence="1" type="ORF">SAMN04488138_1269</name>
</gene>
<name>A0A1I3WLW0_9RHOB</name>
<reference evidence="1 2" key="1">
    <citation type="submission" date="2016-10" db="EMBL/GenBank/DDBJ databases">
        <authorList>
            <person name="de Groot N.N."/>
        </authorList>
    </citation>
    <scope>NUCLEOTIDE SEQUENCE [LARGE SCALE GENOMIC DNA]</scope>
    <source>
        <strain evidence="1 2">CGMCC 1.8891</strain>
    </source>
</reference>
<dbReference type="AlphaFoldDB" id="A0A1I3WLW0"/>
<proteinExistence type="predicted"/>
<evidence type="ECO:0000313" key="2">
    <source>
        <dbReference type="Proteomes" id="UP000183299"/>
    </source>
</evidence>
<keyword evidence="2" id="KW-1185">Reference proteome</keyword>
<dbReference type="EMBL" id="FORY01000026">
    <property type="protein sequence ID" value="SFK07441.1"/>
    <property type="molecule type" value="Genomic_DNA"/>
</dbReference>
<organism evidence="1 2">
    <name type="scientific">Celeribacter halophilus</name>
    <dbReference type="NCBI Taxonomy" id="576117"/>
    <lineage>
        <taxon>Bacteria</taxon>
        <taxon>Pseudomonadati</taxon>
        <taxon>Pseudomonadota</taxon>
        <taxon>Alphaproteobacteria</taxon>
        <taxon>Rhodobacterales</taxon>
        <taxon>Roseobacteraceae</taxon>
        <taxon>Celeribacter</taxon>
    </lineage>
</organism>
<evidence type="ECO:0000313" key="1">
    <source>
        <dbReference type="EMBL" id="SFK07441.1"/>
    </source>
</evidence>
<protein>
    <submittedName>
        <fullName evidence="1">Uncharacterized protein</fullName>
    </submittedName>
</protein>
<dbReference type="STRING" id="576117.SAMN04488138_1269"/>
<accession>A0A1I3WLW0</accession>
<dbReference type="Proteomes" id="UP000183299">
    <property type="component" value="Unassembled WGS sequence"/>
</dbReference>
<sequence length="78" mass="8719">MALRCLEEMGHHTAFTAGRTWLPISSITDCAPRYEDRFCLKLLGRVKGQVDGHIYAAKLAKVWGRASGRACRSLQDQV</sequence>